<dbReference type="HOGENOM" id="CLU_3350761_0_0_10"/>
<name>G0L2D6_ZOBGA</name>
<accession>G0L2D6</accession>
<reference evidence="2" key="1">
    <citation type="submission" date="2009-07" db="EMBL/GenBank/DDBJ databases">
        <title>Complete genome sequence of Zobellia galactanivorans Dsij.</title>
        <authorList>
            <consortium name="Genoscope - CEA"/>
        </authorList>
    </citation>
    <scope>NUCLEOTIDE SEQUENCE [LARGE SCALE GENOMIC DNA]</scope>
    <source>
        <strain evidence="2">DSM 12802 / CCUG 47099 / CIP 106680 / NCIMB 13871 / Dsij</strain>
    </source>
</reference>
<dbReference type="EMBL" id="FP476056">
    <property type="protein sequence ID" value="CAZ98065.1"/>
    <property type="molecule type" value="Genomic_DNA"/>
</dbReference>
<proteinExistence type="predicted"/>
<keyword evidence="2" id="KW-1185">Reference proteome</keyword>
<dbReference type="STRING" id="63186.ZOBELLIA_3927"/>
<sequence>MALFVFLYPSKNERPLSTKIRSFVGHNRGKIYFYYNL</sequence>
<dbReference type="KEGG" id="zga:ZOBELLIA_3927"/>
<organism evidence="1 2">
    <name type="scientific">Zobellia galactanivorans (strain DSM 12802 / CCUG 47099 / CIP 106680 / NCIMB 13871 / Dsij)</name>
    <dbReference type="NCBI Taxonomy" id="63186"/>
    <lineage>
        <taxon>Bacteria</taxon>
        <taxon>Pseudomonadati</taxon>
        <taxon>Bacteroidota</taxon>
        <taxon>Flavobacteriia</taxon>
        <taxon>Flavobacteriales</taxon>
        <taxon>Flavobacteriaceae</taxon>
        <taxon>Zobellia</taxon>
    </lineage>
</organism>
<gene>
    <name evidence="1" type="ordered locus">zobellia_3927</name>
</gene>
<dbReference type="AlphaFoldDB" id="G0L2D6"/>
<reference evidence="1 2" key="2">
    <citation type="journal article" date="2012" name="Environ. Microbiol.">
        <title>Characterization of the first alginolytic operons in a marine bacterium: from their emergence in marine Flavobacteriia to their independent transfers to marine Proteobacteria and human gut Bacteroides.</title>
        <authorList>
            <person name="Thomas F."/>
            <person name="Barbeyron T."/>
            <person name="Tonon T."/>
            <person name="Genicot S."/>
            <person name="Czjzek M."/>
            <person name="Michel G."/>
        </authorList>
    </citation>
    <scope>NUCLEOTIDE SEQUENCE [LARGE SCALE GENOMIC DNA]</scope>
    <source>
        <strain evidence="2">DSM 12802 / CCUG 47099 / CIP 106680 / NCIMB 13871 / Dsij</strain>
    </source>
</reference>
<evidence type="ECO:0000313" key="2">
    <source>
        <dbReference type="Proteomes" id="UP000008898"/>
    </source>
</evidence>
<protein>
    <submittedName>
        <fullName evidence="1">Uncharacterized protein</fullName>
    </submittedName>
</protein>
<evidence type="ECO:0000313" key="1">
    <source>
        <dbReference type="EMBL" id="CAZ98065.1"/>
    </source>
</evidence>
<dbReference type="Proteomes" id="UP000008898">
    <property type="component" value="Chromosome"/>
</dbReference>